<sequence length="253" mass="27507">MRLTVIGCSGSVVSPHSPASCYLLQSAGQRPIIMDIGNGSMGTLQELVDPSGCDLVNSHLHPDHTADIPSLIVWRRYSHRSTTRPATVFGPSTFLKKVGEWFADDYGSCHDLTDTFDFHPWDVAAPQHLNGCTFQAFPADHPGEAYCMRVTEDTTGATFCFSGDTGPCEGVYKASKDVDVFLCEATWTSNPNLPEHMHLTGALAGALASENHVGRLLLTHISPWTDSEAVLAEARETSTVPTELVSPRAVYEW</sequence>
<evidence type="ECO:0000259" key="1">
    <source>
        <dbReference type="Pfam" id="PF12706"/>
    </source>
</evidence>
<dbReference type="Pfam" id="PF12706">
    <property type="entry name" value="Lactamase_B_2"/>
    <property type="match status" value="1"/>
</dbReference>
<dbReference type="PANTHER" id="PTHR46018">
    <property type="entry name" value="ZINC PHOSPHODIESTERASE ELAC PROTEIN 1"/>
    <property type="match status" value="1"/>
</dbReference>
<proteinExistence type="predicted"/>
<dbReference type="Proteomes" id="UP000248606">
    <property type="component" value="Unassembled WGS sequence"/>
</dbReference>
<protein>
    <recommendedName>
        <fullName evidence="1">Metallo-beta-lactamase domain-containing protein</fullName>
    </recommendedName>
</protein>
<accession>A0A2W5KG87</accession>
<reference evidence="2 3" key="1">
    <citation type="submission" date="2017-08" db="EMBL/GenBank/DDBJ databases">
        <title>Infants hospitalized years apart are colonized by the same room-sourced microbial strains.</title>
        <authorList>
            <person name="Brooks B."/>
            <person name="Olm M.R."/>
            <person name="Firek B.A."/>
            <person name="Baker R."/>
            <person name="Thomas B.C."/>
            <person name="Morowitz M.J."/>
            <person name="Banfield J.F."/>
        </authorList>
    </citation>
    <scope>NUCLEOTIDE SEQUENCE [LARGE SCALE GENOMIC DNA]</scope>
    <source>
        <strain evidence="2">S2_006_000_R1_57</strain>
    </source>
</reference>
<dbReference type="GO" id="GO:0042781">
    <property type="term" value="F:3'-tRNA processing endoribonuclease activity"/>
    <property type="evidence" value="ECO:0007669"/>
    <property type="project" value="TreeGrafter"/>
</dbReference>
<feature type="domain" description="Metallo-beta-lactamase" evidence="1">
    <location>
        <begin position="56"/>
        <end position="221"/>
    </location>
</feature>
<dbReference type="SUPFAM" id="SSF56281">
    <property type="entry name" value="Metallo-hydrolase/oxidoreductase"/>
    <property type="match status" value="1"/>
</dbReference>
<gene>
    <name evidence="2" type="ORF">DI579_06005</name>
</gene>
<dbReference type="Gene3D" id="3.60.15.10">
    <property type="entry name" value="Ribonuclease Z/Hydroxyacylglutathione hydrolase-like"/>
    <property type="match status" value="1"/>
</dbReference>
<dbReference type="EMBL" id="QFOZ01000010">
    <property type="protein sequence ID" value="PZP88569.1"/>
    <property type="molecule type" value="Genomic_DNA"/>
</dbReference>
<evidence type="ECO:0000313" key="3">
    <source>
        <dbReference type="Proteomes" id="UP000248606"/>
    </source>
</evidence>
<name>A0A2W5KG87_9ACTN</name>
<dbReference type="AlphaFoldDB" id="A0A2W5KG87"/>
<dbReference type="CDD" id="cd07716">
    <property type="entry name" value="RNaseZ_short-form-like_MBL-fold"/>
    <property type="match status" value="1"/>
</dbReference>
<dbReference type="InterPro" id="IPR001279">
    <property type="entry name" value="Metallo-B-lactamas"/>
</dbReference>
<dbReference type="PANTHER" id="PTHR46018:SF4">
    <property type="entry name" value="METALLO-HYDROLASE YHFI-RELATED"/>
    <property type="match status" value="1"/>
</dbReference>
<comment type="caution">
    <text evidence="2">The sequence shown here is derived from an EMBL/GenBank/DDBJ whole genome shotgun (WGS) entry which is preliminary data.</text>
</comment>
<evidence type="ECO:0000313" key="2">
    <source>
        <dbReference type="EMBL" id="PZP88569.1"/>
    </source>
</evidence>
<dbReference type="InterPro" id="IPR036866">
    <property type="entry name" value="RibonucZ/Hydroxyglut_hydro"/>
</dbReference>
<organism evidence="2 3">
    <name type="scientific">Lawsonella clevelandensis</name>
    <dbReference type="NCBI Taxonomy" id="1528099"/>
    <lineage>
        <taxon>Bacteria</taxon>
        <taxon>Bacillati</taxon>
        <taxon>Actinomycetota</taxon>
        <taxon>Actinomycetes</taxon>
        <taxon>Mycobacteriales</taxon>
        <taxon>Lawsonellaceae</taxon>
        <taxon>Lawsonella</taxon>
    </lineage>
</organism>